<reference evidence="2 3" key="1">
    <citation type="submission" date="2021-04" db="EMBL/GenBank/DDBJ databases">
        <title>Metabacillus sp. strain KIGAM252 whole genome sequence.</title>
        <authorList>
            <person name="Seo M.-J."/>
            <person name="Cho E.-S."/>
            <person name="Hwang C.Y."/>
            <person name="Yoon D.J."/>
        </authorList>
    </citation>
    <scope>NUCLEOTIDE SEQUENCE [LARGE SCALE GENOMIC DNA]</scope>
    <source>
        <strain evidence="2 3">KIGAM252</strain>
    </source>
</reference>
<accession>A0ABS5LJM2</accession>
<sequence length="170" mass="18669">MAEITANVVRSAMPGKPGKACDARQDCQTTGEKRAMLGKNATQTRKSLQCQARMPGKRGNVCDARQEFQANREMCAMPGKNARQTRKSVQCQARMPGKPGKACDARQDCQANEKKRAFPDFNPEKAQCEASPNHIRLPTPTSTSKQKTARASTGCFLLFILRAVSSLHGW</sequence>
<evidence type="ECO:0000256" key="1">
    <source>
        <dbReference type="SAM" id="MobiDB-lite"/>
    </source>
</evidence>
<organism evidence="2 3">
    <name type="scientific">Metabacillus flavus</name>
    <dbReference type="NCBI Taxonomy" id="2823519"/>
    <lineage>
        <taxon>Bacteria</taxon>
        <taxon>Bacillati</taxon>
        <taxon>Bacillota</taxon>
        <taxon>Bacilli</taxon>
        <taxon>Bacillales</taxon>
        <taxon>Bacillaceae</taxon>
        <taxon>Metabacillus</taxon>
    </lineage>
</organism>
<evidence type="ECO:0000313" key="3">
    <source>
        <dbReference type="Proteomes" id="UP000682403"/>
    </source>
</evidence>
<feature type="region of interest" description="Disordered" evidence="1">
    <location>
        <begin position="78"/>
        <end position="104"/>
    </location>
</feature>
<gene>
    <name evidence="2" type="ORF">J9317_19515</name>
</gene>
<dbReference type="Proteomes" id="UP000682403">
    <property type="component" value="Unassembled WGS sequence"/>
</dbReference>
<comment type="caution">
    <text evidence="2">The sequence shown here is derived from an EMBL/GenBank/DDBJ whole genome shotgun (WGS) entry which is preliminary data.</text>
</comment>
<protein>
    <submittedName>
        <fullName evidence="2">Uncharacterized protein</fullName>
    </submittedName>
</protein>
<name>A0ABS5LJM2_9BACI</name>
<proteinExistence type="predicted"/>
<dbReference type="RefSeq" id="WP_211561702.1">
    <property type="nucleotide sequence ID" value="NZ_JAGVRK010000001.1"/>
</dbReference>
<evidence type="ECO:0000313" key="2">
    <source>
        <dbReference type="EMBL" id="MBS2970935.1"/>
    </source>
</evidence>
<keyword evidence="3" id="KW-1185">Reference proteome</keyword>
<dbReference type="EMBL" id="JAGVRK010000001">
    <property type="protein sequence ID" value="MBS2970935.1"/>
    <property type="molecule type" value="Genomic_DNA"/>
</dbReference>
<feature type="region of interest" description="Disordered" evidence="1">
    <location>
        <begin position="123"/>
        <end position="146"/>
    </location>
</feature>